<organism evidence="2 3">
    <name type="scientific">Pleuronectes platessa</name>
    <name type="common">European plaice</name>
    <dbReference type="NCBI Taxonomy" id="8262"/>
    <lineage>
        <taxon>Eukaryota</taxon>
        <taxon>Metazoa</taxon>
        <taxon>Chordata</taxon>
        <taxon>Craniata</taxon>
        <taxon>Vertebrata</taxon>
        <taxon>Euteleostomi</taxon>
        <taxon>Actinopterygii</taxon>
        <taxon>Neopterygii</taxon>
        <taxon>Teleostei</taxon>
        <taxon>Neoteleostei</taxon>
        <taxon>Acanthomorphata</taxon>
        <taxon>Carangaria</taxon>
        <taxon>Pleuronectiformes</taxon>
        <taxon>Pleuronectoidei</taxon>
        <taxon>Pleuronectidae</taxon>
        <taxon>Pleuronectes</taxon>
    </lineage>
</organism>
<accession>A0A9N7TKG9</accession>
<comment type="caution">
    <text evidence="2">The sequence shown here is derived from an EMBL/GenBank/DDBJ whole genome shotgun (WGS) entry which is preliminary data.</text>
</comment>
<dbReference type="EMBL" id="CADEAL010000113">
    <property type="protein sequence ID" value="CAB1414567.1"/>
    <property type="molecule type" value="Genomic_DNA"/>
</dbReference>
<proteinExistence type="predicted"/>
<evidence type="ECO:0000256" key="1">
    <source>
        <dbReference type="SAM" id="MobiDB-lite"/>
    </source>
</evidence>
<protein>
    <submittedName>
        <fullName evidence="2">Uncharacterized protein</fullName>
    </submittedName>
</protein>
<dbReference type="AlphaFoldDB" id="A0A9N7TKG9"/>
<sequence>METDNQLEALLDEYYNITMCLQRLEPHVHRRNDCAFAEEKLKPPPTPRFTTMTLRTDHRVAPPALGSREISTQGQTNGTDRPMLISFIGQYADEGVEPNGYPSPQRPPANPARPNLMHLCPHTPSVLFQKTERDGALLTKVADRRVEINSMEPPDESKEEKEQGEDRDTA</sequence>
<reference evidence="2" key="1">
    <citation type="submission" date="2020-03" db="EMBL/GenBank/DDBJ databases">
        <authorList>
            <person name="Weist P."/>
        </authorList>
    </citation>
    <scope>NUCLEOTIDE SEQUENCE</scope>
</reference>
<evidence type="ECO:0000313" key="3">
    <source>
        <dbReference type="Proteomes" id="UP001153269"/>
    </source>
</evidence>
<dbReference type="Proteomes" id="UP001153269">
    <property type="component" value="Unassembled WGS sequence"/>
</dbReference>
<gene>
    <name evidence="2" type="ORF">PLEPLA_LOCUS2276</name>
</gene>
<feature type="region of interest" description="Disordered" evidence="1">
    <location>
        <begin position="131"/>
        <end position="170"/>
    </location>
</feature>
<keyword evidence="3" id="KW-1185">Reference proteome</keyword>
<name>A0A9N7TKG9_PLEPL</name>
<feature type="compositionally biased region" description="Basic and acidic residues" evidence="1">
    <location>
        <begin position="155"/>
        <end position="170"/>
    </location>
</feature>
<feature type="compositionally biased region" description="Basic and acidic residues" evidence="1">
    <location>
        <begin position="131"/>
        <end position="147"/>
    </location>
</feature>
<evidence type="ECO:0000313" key="2">
    <source>
        <dbReference type="EMBL" id="CAB1414567.1"/>
    </source>
</evidence>
<feature type="region of interest" description="Disordered" evidence="1">
    <location>
        <begin position="91"/>
        <end position="116"/>
    </location>
</feature>